<feature type="transmembrane region" description="Helical" evidence="1">
    <location>
        <begin position="50"/>
        <end position="69"/>
    </location>
</feature>
<name>A0A5D3YGM5_9PROT</name>
<dbReference type="Proteomes" id="UP000324176">
    <property type="component" value="Unassembled WGS sequence"/>
</dbReference>
<dbReference type="EMBL" id="VNHT01000005">
    <property type="protein sequence ID" value="TYP92853.1"/>
    <property type="molecule type" value="Genomic_DNA"/>
</dbReference>
<dbReference type="AlphaFoldDB" id="A0A5D3YGM5"/>
<dbReference type="NCBIfam" id="NF037970">
    <property type="entry name" value="vanZ_1"/>
    <property type="match status" value="1"/>
</dbReference>
<keyword evidence="1" id="KW-0812">Transmembrane</keyword>
<gene>
    <name evidence="2" type="ORF">BCL69_100552</name>
</gene>
<evidence type="ECO:0000256" key="1">
    <source>
        <dbReference type="SAM" id="Phobius"/>
    </source>
</evidence>
<evidence type="ECO:0008006" key="4">
    <source>
        <dbReference type="Google" id="ProtNLM"/>
    </source>
</evidence>
<sequence>MPAYALLAGICYRCLFPYFNPRIKMILILIMAGIYGALLKWYQTDTSGRYISFVDIAFNLIGMMIGIWLPRMGTAVHKKTA</sequence>
<proteinExistence type="predicted"/>
<organism evidence="2 3">
    <name type="scientific">Nitrosomonas communis</name>
    <dbReference type="NCBI Taxonomy" id="44574"/>
    <lineage>
        <taxon>Bacteria</taxon>
        <taxon>Pseudomonadati</taxon>
        <taxon>Pseudomonadota</taxon>
        <taxon>Betaproteobacteria</taxon>
        <taxon>Nitrosomonadales</taxon>
        <taxon>Nitrosomonadaceae</taxon>
        <taxon>Nitrosomonas</taxon>
    </lineage>
</organism>
<protein>
    <recommendedName>
        <fullName evidence="4">VanZ like family protein</fullName>
    </recommendedName>
</protein>
<evidence type="ECO:0000313" key="2">
    <source>
        <dbReference type="EMBL" id="TYP92853.1"/>
    </source>
</evidence>
<accession>A0A5D3YGM5</accession>
<feature type="transmembrane region" description="Helical" evidence="1">
    <location>
        <begin position="25"/>
        <end position="44"/>
    </location>
</feature>
<keyword evidence="1" id="KW-1133">Transmembrane helix</keyword>
<keyword evidence="1" id="KW-0472">Membrane</keyword>
<reference evidence="2 3" key="1">
    <citation type="submission" date="2019-07" db="EMBL/GenBank/DDBJ databases">
        <title>Active sludge and wastewater microbial communities from Klosterneuburg, Austria.</title>
        <authorList>
            <person name="Wagner M."/>
        </authorList>
    </citation>
    <scope>NUCLEOTIDE SEQUENCE [LARGE SCALE GENOMIC DNA]</scope>
    <source>
        <strain evidence="2 3">Nm2</strain>
    </source>
</reference>
<comment type="caution">
    <text evidence="2">The sequence shown here is derived from an EMBL/GenBank/DDBJ whole genome shotgun (WGS) entry which is preliminary data.</text>
</comment>
<evidence type="ECO:0000313" key="3">
    <source>
        <dbReference type="Proteomes" id="UP000324176"/>
    </source>
</evidence>